<evidence type="ECO:0000313" key="5">
    <source>
        <dbReference type="Proteomes" id="UP000199288"/>
    </source>
</evidence>
<protein>
    <submittedName>
        <fullName evidence="4">Ribosomal protein S18 acetylase RimI</fullName>
    </submittedName>
</protein>
<keyword evidence="1" id="KW-0808">Transferase</keyword>
<dbReference type="Proteomes" id="UP000199288">
    <property type="component" value="Unassembled WGS sequence"/>
</dbReference>
<dbReference type="Gene3D" id="3.40.630.30">
    <property type="match status" value="1"/>
</dbReference>
<dbReference type="InterPro" id="IPR050832">
    <property type="entry name" value="Bact_Acetyltransf"/>
</dbReference>
<dbReference type="OrthoDB" id="3252279at2"/>
<gene>
    <name evidence="4" type="ORF">SAMN02910418_01938</name>
</gene>
<dbReference type="EMBL" id="FNQV01000012">
    <property type="protein sequence ID" value="SEA58489.1"/>
    <property type="molecule type" value="Genomic_DNA"/>
</dbReference>
<evidence type="ECO:0000313" key="4">
    <source>
        <dbReference type="EMBL" id="SEA58489.1"/>
    </source>
</evidence>
<dbReference type="SUPFAM" id="SSF55729">
    <property type="entry name" value="Acyl-CoA N-acyltransferases (Nat)"/>
    <property type="match status" value="1"/>
</dbReference>
<evidence type="ECO:0000259" key="3">
    <source>
        <dbReference type="PROSITE" id="PS51186"/>
    </source>
</evidence>
<accession>A0A1H4CDW0</accession>
<dbReference type="RefSeq" id="WP_092565367.1">
    <property type="nucleotide sequence ID" value="NZ_FNQV01000012.1"/>
</dbReference>
<dbReference type="Pfam" id="PF00583">
    <property type="entry name" value="Acetyltransf_1"/>
    <property type="match status" value="1"/>
</dbReference>
<sequence>MTSATYSSHLSSLTSVPRAQGIEIRPLRLNDLDELARLYFRSYPPGVAAESFDDAYDEMEMSFAGAFGKKAPGGFLGAERDGRLIGVIMTVLDPPWDDVPDGPFVIELFVHPDHRGQGVASSLLAAVAQKQEADGQESIALRVDLVDAADAARLYRTLGFTEHEEFN</sequence>
<keyword evidence="5" id="KW-1185">Reference proteome</keyword>
<feature type="domain" description="N-acetyltransferase" evidence="3">
    <location>
        <begin position="22"/>
        <end position="167"/>
    </location>
</feature>
<name>A0A1H4CDW0_9ACTO</name>
<dbReference type="GO" id="GO:0016747">
    <property type="term" value="F:acyltransferase activity, transferring groups other than amino-acyl groups"/>
    <property type="evidence" value="ECO:0007669"/>
    <property type="project" value="InterPro"/>
</dbReference>
<dbReference type="GO" id="GO:0005840">
    <property type="term" value="C:ribosome"/>
    <property type="evidence" value="ECO:0007669"/>
    <property type="project" value="UniProtKB-KW"/>
</dbReference>
<dbReference type="PROSITE" id="PS51186">
    <property type="entry name" value="GNAT"/>
    <property type="match status" value="1"/>
</dbReference>
<reference evidence="5" key="1">
    <citation type="submission" date="2016-10" db="EMBL/GenBank/DDBJ databases">
        <authorList>
            <person name="Varghese N."/>
            <person name="Submissions S."/>
        </authorList>
    </citation>
    <scope>NUCLEOTIDE SEQUENCE [LARGE SCALE GENOMIC DNA]</scope>
    <source>
        <strain evidence="5">KPR-1</strain>
    </source>
</reference>
<dbReference type="InterPro" id="IPR016181">
    <property type="entry name" value="Acyl_CoA_acyltransferase"/>
</dbReference>
<dbReference type="AlphaFoldDB" id="A0A1H4CDW0"/>
<dbReference type="PANTHER" id="PTHR43877:SF2">
    <property type="entry name" value="AMINOALKYLPHOSPHONATE N-ACETYLTRANSFERASE-RELATED"/>
    <property type="match status" value="1"/>
</dbReference>
<proteinExistence type="predicted"/>
<evidence type="ECO:0000256" key="1">
    <source>
        <dbReference type="ARBA" id="ARBA00022679"/>
    </source>
</evidence>
<keyword evidence="4" id="KW-0689">Ribosomal protein</keyword>
<organism evidence="4 5">
    <name type="scientific">Bowdeniella nasicola</name>
    <dbReference type="NCBI Taxonomy" id="208480"/>
    <lineage>
        <taxon>Bacteria</taxon>
        <taxon>Bacillati</taxon>
        <taxon>Actinomycetota</taxon>
        <taxon>Actinomycetes</taxon>
        <taxon>Actinomycetales</taxon>
        <taxon>Actinomycetaceae</taxon>
        <taxon>Bowdeniella</taxon>
    </lineage>
</organism>
<keyword evidence="2" id="KW-0012">Acyltransferase</keyword>
<keyword evidence="4" id="KW-0687">Ribonucleoprotein</keyword>
<evidence type="ECO:0000256" key="2">
    <source>
        <dbReference type="ARBA" id="ARBA00023315"/>
    </source>
</evidence>
<dbReference type="PANTHER" id="PTHR43877">
    <property type="entry name" value="AMINOALKYLPHOSPHONATE N-ACETYLTRANSFERASE-RELATED-RELATED"/>
    <property type="match status" value="1"/>
</dbReference>
<dbReference type="InterPro" id="IPR000182">
    <property type="entry name" value="GNAT_dom"/>
</dbReference>
<dbReference type="CDD" id="cd04301">
    <property type="entry name" value="NAT_SF"/>
    <property type="match status" value="1"/>
</dbReference>